<dbReference type="Gene3D" id="1.20.1540.10">
    <property type="entry name" value="Rhomboid-like"/>
    <property type="match status" value="1"/>
</dbReference>
<keyword evidence="12" id="KW-1185">Reference proteome</keyword>
<keyword evidence="5 9" id="KW-0812">Transmembrane</keyword>
<gene>
    <name evidence="11" type="primary">PARL</name>
    <name evidence="11" type="ORF">E2C01_013590</name>
</gene>
<name>A0A5B7DHI8_PORTR</name>
<feature type="transmembrane region" description="Helical" evidence="9">
    <location>
        <begin position="333"/>
        <end position="354"/>
    </location>
</feature>
<dbReference type="AlphaFoldDB" id="A0A5B7DHI8"/>
<reference evidence="11 12" key="1">
    <citation type="submission" date="2019-05" db="EMBL/GenBank/DDBJ databases">
        <title>Another draft genome of Portunus trituberculatus and its Hox gene families provides insights of decapod evolution.</title>
        <authorList>
            <person name="Jeong J.-H."/>
            <person name="Song I."/>
            <person name="Kim S."/>
            <person name="Choi T."/>
            <person name="Kim D."/>
            <person name="Ryu S."/>
            <person name="Kim W."/>
        </authorList>
    </citation>
    <scope>NUCLEOTIDE SEQUENCE [LARGE SCALE GENOMIC DNA]</scope>
    <source>
        <tissue evidence="11">Muscle</tissue>
    </source>
</reference>
<feature type="transmembrane region" description="Helical" evidence="9">
    <location>
        <begin position="244"/>
        <end position="262"/>
    </location>
</feature>
<feature type="transmembrane region" description="Helical" evidence="9">
    <location>
        <begin position="274"/>
        <end position="292"/>
    </location>
</feature>
<keyword evidence="8 9" id="KW-0472">Membrane</keyword>
<dbReference type="InterPro" id="IPR035952">
    <property type="entry name" value="Rhomboid-like_sf"/>
</dbReference>
<comment type="subcellular location">
    <subcellularLocation>
        <location evidence="2">Membrane</location>
        <topology evidence="2">Multi-pass membrane protein</topology>
    </subcellularLocation>
</comment>
<dbReference type="Proteomes" id="UP000324222">
    <property type="component" value="Unassembled WGS sequence"/>
</dbReference>
<keyword evidence="6" id="KW-0378">Hydrolase</keyword>
<protein>
    <recommendedName>
        <fullName evidence="4">rhomboid protease</fullName>
        <ecNumber evidence="4">3.4.21.105</ecNumber>
    </recommendedName>
</protein>
<feature type="domain" description="Peptidase S54 rhomboid" evidence="10">
    <location>
        <begin position="206"/>
        <end position="347"/>
    </location>
</feature>
<comment type="similarity">
    <text evidence="3">Belongs to the peptidase S54 family.</text>
</comment>
<comment type="catalytic activity">
    <reaction evidence="1">
        <text>Cleaves type-1 transmembrane domains using a catalytic dyad composed of serine and histidine that are contributed by different transmembrane domains.</text>
        <dbReference type="EC" id="3.4.21.105"/>
    </reaction>
</comment>
<evidence type="ECO:0000259" key="10">
    <source>
        <dbReference type="Pfam" id="PF01694"/>
    </source>
</evidence>
<dbReference type="InterPro" id="IPR022764">
    <property type="entry name" value="Peptidase_S54_rhomboid_dom"/>
</dbReference>
<feature type="transmembrane region" description="Helical" evidence="9">
    <location>
        <begin position="99"/>
        <end position="118"/>
    </location>
</feature>
<dbReference type="PANTHER" id="PTHR43731">
    <property type="entry name" value="RHOMBOID PROTEASE"/>
    <property type="match status" value="1"/>
</dbReference>
<evidence type="ECO:0000256" key="9">
    <source>
        <dbReference type="SAM" id="Phobius"/>
    </source>
</evidence>
<dbReference type="OrthoDB" id="10260614at2759"/>
<evidence type="ECO:0000313" key="11">
    <source>
        <dbReference type="EMBL" id="MPC20637.1"/>
    </source>
</evidence>
<dbReference type="GO" id="GO:0004252">
    <property type="term" value="F:serine-type endopeptidase activity"/>
    <property type="evidence" value="ECO:0007669"/>
    <property type="project" value="InterPro"/>
</dbReference>
<keyword evidence="7 9" id="KW-1133">Transmembrane helix</keyword>
<feature type="transmembrane region" description="Helical" evidence="9">
    <location>
        <begin position="205"/>
        <end position="224"/>
    </location>
</feature>
<sequence>MEATYTPRGEECEHRTSALVADSRQRHFRAMIVLSKLARRMQNGGRRLLVGEQHSGSLPWRGLRQPRKLKRDGGMKLAPEALMDTPNENNMGPGLLKSFLFTGTFCGATFVGATIWQYESVRHSLKQNSWQAWTKNSWEHLQGWQHKEGEFRKAINRWWNELNEGEKVFWPLCLVNGIVFACWHHPALQSTMFRYFCANPAARAVCWPMFLSTFSHFALLHFGLNMYVLNSFSSAVGRSLGKEQFLAMYLSGGVVSSLASHAFKVAMRCPGPSLGASGAIMALLGFFCTQYPNAQLSIVFIPGFSFSADSAIKGIMCLDAVGMAMGWRMFDHAAHLGGALFGLLYAHFGPKYIWANTEPLMKKWHELRTEVNERIQASKRDD</sequence>
<organism evidence="11 12">
    <name type="scientific">Portunus trituberculatus</name>
    <name type="common">Swimming crab</name>
    <name type="synonym">Neptunus trituberculatus</name>
    <dbReference type="NCBI Taxonomy" id="210409"/>
    <lineage>
        <taxon>Eukaryota</taxon>
        <taxon>Metazoa</taxon>
        <taxon>Ecdysozoa</taxon>
        <taxon>Arthropoda</taxon>
        <taxon>Crustacea</taxon>
        <taxon>Multicrustacea</taxon>
        <taxon>Malacostraca</taxon>
        <taxon>Eumalacostraca</taxon>
        <taxon>Eucarida</taxon>
        <taxon>Decapoda</taxon>
        <taxon>Pleocyemata</taxon>
        <taxon>Brachyura</taxon>
        <taxon>Eubrachyura</taxon>
        <taxon>Portunoidea</taxon>
        <taxon>Portunidae</taxon>
        <taxon>Portuninae</taxon>
        <taxon>Portunus</taxon>
    </lineage>
</organism>
<dbReference type="InterPro" id="IPR050925">
    <property type="entry name" value="Rhomboid_protease_S54"/>
</dbReference>
<comment type="caution">
    <text evidence="11">The sequence shown here is derived from an EMBL/GenBank/DDBJ whole genome shotgun (WGS) entry which is preliminary data.</text>
</comment>
<dbReference type="Pfam" id="PF01694">
    <property type="entry name" value="Rhomboid"/>
    <property type="match status" value="1"/>
</dbReference>
<evidence type="ECO:0000256" key="2">
    <source>
        <dbReference type="ARBA" id="ARBA00004141"/>
    </source>
</evidence>
<dbReference type="GO" id="GO:0016020">
    <property type="term" value="C:membrane"/>
    <property type="evidence" value="ECO:0007669"/>
    <property type="project" value="UniProtKB-SubCell"/>
</dbReference>
<evidence type="ECO:0000256" key="1">
    <source>
        <dbReference type="ARBA" id="ARBA00000156"/>
    </source>
</evidence>
<evidence type="ECO:0000256" key="7">
    <source>
        <dbReference type="ARBA" id="ARBA00022989"/>
    </source>
</evidence>
<feature type="transmembrane region" description="Helical" evidence="9">
    <location>
        <begin position="168"/>
        <end position="184"/>
    </location>
</feature>
<dbReference type="EMBL" id="VSRR010000894">
    <property type="protein sequence ID" value="MPC20637.1"/>
    <property type="molecule type" value="Genomic_DNA"/>
</dbReference>
<accession>A0A5B7DHI8</accession>
<evidence type="ECO:0000256" key="8">
    <source>
        <dbReference type="ARBA" id="ARBA00023136"/>
    </source>
</evidence>
<dbReference type="PANTHER" id="PTHR43731:SF14">
    <property type="entry name" value="PRESENILIN-ASSOCIATED RHOMBOID-LIKE PROTEIN, MITOCHONDRIAL"/>
    <property type="match status" value="1"/>
</dbReference>
<dbReference type="SUPFAM" id="SSF144091">
    <property type="entry name" value="Rhomboid-like"/>
    <property type="match status" value="1"/>
</dbReference>
<dbReference type="GO" id="GO:0006465">
    <property type="term" value="P:signal peptide processing"/>
    <property type="evidence" value="ECO:0007669"/>
    <property type="project" value="TreeGrafter"/>
</dbReference>
<evidence type="ECO:0000256" key="6">
    <source>
        <dbReference type="ARBA" id="ARBA00022801"/>
    </source>
</evidence>
<evidence type="ECO:0000313" key="12">
    <source>
        <dbReference type="Proteomes" id="UP000324222"/>
    </source>
</evidence>
<evidence type="ECO:0000256" key="3">
    <source>
        <dbReference type="ARBA" id="ARBA00009045"/>
    </source>
</evidence>
<evidence type="ECO:0000256" key="5">
    <source>
        <dbReference type="ARBA" id="ARBA00022692"/>
    </source>
</evidence>
<evidence type="ECO:0000256" key="4">
    <source>
        <dbReference type="ARBA" id="ARBA00013039"/>
    </source>
</evidence>
<dbReference type="FunFam" id="1.20.1540.10:FF:000012">
    <property type="entry name" value="Rhomboid family protein"/>
    <property type="match status" value="1"/>
</dbReference>
<dbReference type="EC" id="3.4.21.105" evidence="4"/>
<proteinExistence type="inferred from homology"/>